<dbReference type="InterPro" id="IPR056937">
    <property type="entry name" value="YqbQ/XkdQ"/>
</dbReference>
<dbReference type="Pfam" id="PF24032">
    <property type="entry name" value="YQBQ"/>
    <property type="match status" value="1"/>
</dbReference>
<dbReference type="EMBL" id="BK016023">
    <property type="protein sequence ID" value="DAF90181.1"/>
    <property type="molecule type" value="Genomic_DNA"/>
</dbReference>
<protein>
    <submittedName>
        <fullName evidence="3">43 kDa tail protein</fullName>
    </submittedName>
</protein>
<evidence type="ECO:0000259" key="2">
    <source>
        <dbReference type="Pfam" id="PF24032"/>
    </source>
</evidence>
<feature type="domain" description="YqbQ/XkdQ" evidence="2">
    <location>
        <begin position="32"/>
        <end position="329"/>
    </location>
</feature>
<evidence type="ECO:0000313" key="3">
    <source>
        <dbReference type="EMBL" id="DAF90181.1"/>
    </source>
</evidence>
<name>A0A8S5U6X3_9CAUD</name>
<proteinExistence type="predicted"/>
<evidence type="ECO:0000256" key="1">
    <source>
        <dbReference type="SAM" id="MobiDB-lite"/>
    </source>
</evidence>
<organism evidence="3">
    <name type="scientific">Myoviridae sp. ct3Oc10</name>
    <dbReference type="NCBI Taxonomy" id="2825025"/>
    <lineage>
        <taxon>Viruses</taxon>
        <taxon>Duplodnaviria</taxon>
        <taxon>Heunggongvirae</taxon>
        <taxon>Uroviricota</taxon>
        <taxon>Caudoviricetes</taxon>
    </lineage>
</organism>
<sequence length="414" mass="45235">MIEVSKVHYDVIAITEKKVQLNITQAVEGLGWEEEEDELAMKITFELYNAKYNGSRLSSLIKIGCVVAIKAYWGSGKGIVAMGNVTECERSTTKADEVFNVVAYDNLYSMQRSQDNIYFAAGKGTKSALTEVFKNWGITLSSYSGPDVSHAKILYKNSYLGDVVRGILDEAKKKGGGKAIVRSTQNKVSIVAVGGNKDIYHFEGNNSVSSKHKVSIANLVTRVKIVSSEKTDGLPKVEAVKNGKTEYGIFQRIVNHASSDNLSEAQETAQEMLDENGKPKETATVQAPDTPPVRKGDMVHLAVGALNGFYIVKSVQHDADSGKMTMQVEKADTTAKKKTTKAKKKTYKVGDVVNFHGGKHYISSYPGAKGYNVSAGRAKITIANGSGKAHPWHLVYENWSETHVYGWVDDGSFD</sequence>
<feature type="region of interest" description="Disordered" evidence="1">
    <location>
        <begin position="274"/>
        <end position="294"/>
    </location>
</feature>
<accession>A0A8S5U6X3</accession>
<reference evidence="3" key="1">
    <citation type="journal article" date="2021" name="Proc. Natl. Acad. Sci. U.S.A.">
        <title>A Catalog of Tens of Thousands of Viruses from Human Metagenomes Reveals Hidden Associations with Chronic Diseases.</title>
        <authorList>
            <person name="Tisza M.J."/>
            <person name="Buck C.B."/>
        </authorList>
    </citation>
    <scope>NUCLEOTIDE SEQUENCE</scope>
    <source>
        <strain evidence="3">Ct3Oc10</strain>
    </source>
</reference>